<comment type="caution">
    <text evidence="1">The sequence shown here is derived from an EMBL/GenBank/DDBJ whole genome shotgun (WGS) entry which is preliminary data.</text>
</comment>
<name>A0ABU9MWQ4_9GAMM</name>
<reference evidence="1 2" key="1">
    <citation type="submission" date="2024-03" db="EMBL/GenBank/DDBJ databases">
        <title>Pseudoalteromonas qingdaonensis sp. nov., isolated from the intestines of marine benthic organisms.</title>
        <authorList>
            <person name="Lin X."/>
            <person name="Fang S."/>
            <person name="Hu X."/>
        </authorList>
    </citation>
    <scope>NUCLEOTIDE SEQUENCE [LARGE SCALE GENOMIC DNA]</scope>
    <source>
        <strain evidence="1 2">YIC-827</strain>
    </source>
</reference>
<proteinExistence type="predicted"/>
<dbReference type="EMBL" id="JBCGCU010000004">
    <property type="protein sequence ID" value="MEM0514791.1"/>
    <property type="molecule type" value="Genomic_DNA"/>
</dbReference>
<evidence type="ECO:0008006" key="3">
    <source>
        <dbReference type="Google" id="ProtNLM"/>
    </source>
</evidence>
<dbReference type="RefSeq" id="WP_158677988.1">
    <property type="nucleotide sequence ID" value="NZ_JBCGCU010000004.1"/>
</dbReference>
<evidence type="ECO:0000313" key="2">
    <source>
        <dbReference type="Proteomes" id="UP001447008"/>
    </source>
</evidence>
<accession>A0ABU9MWQ4</accession>
<organism evidence="1 2">
    <name type="scientific">Pseudoalteromonas qingdaonensis</name>
    <dbReference type="NCBI Taxonomy" id="3131913"/>
    <lineage>
        <taxon>Bacteria</taxon>
        <taxon>Pseudomonadati</taxon>
        <taxon>Pseudomonadota</taxon>
        <taxon>Gammaproteobacteria</taxon>
        <taxon>Alteromonadales</taxon>
        <taxon>Pseudoalteromonadaceae</taxon>
        <taxon>Pseudoalteromonas</taxon>
    </lineage>
</organism>
<sequence>MSYLYNNQRIDITLPIAGISINKRRMAISHHQGKSYIEFANNADMQGFMQWLKGQA</sequence>
<keyword evidence="2" id="KW-1185">Reference proteome</keyword>
<protein>
    <recommendedName>
        <fullName evidence="3">Transposase</fullName>
    </recommendedName>
</protein>
<dbReference type="Proteomes" id="UP001447008">
    <property type="component" value="Unassembled WGS sequence"/>
</dbReference>
<evidence type="ECO:0000313" key="1">
    <source>
        <dbReference type="EMBL" id="MEM0514791.1"/>
    </source>
</evidence>
<gene>
    <name evidence="1" type="ORF">WCN91_05030</name>
</gene>